<dbReference type="PANTHER" id="PTHR43875">
    <property type="entry name" value="MALTODEXTRIN IMPORT ATP-BINDING PROTEIN MSMX"/>
    <property type="match status" value="1"/>
</dbReference>
<accession>A0ABW2XW70</accession>
<dbReference type="InterPro" id="IPR017871">
    <property type="entry name" value="ABC_transporter-like_CS"/>
</dbReference>
<keyword evidence="3 5" id="KW-0067">ATP-binding</keyword>
<comment type="caution">
    <text evidence="5">The sequence shown here is derived from an EMBL/GenBank/DDBJ whole genome shotgun (WGS) entry which is preliminary data.</text>
</comment>
<keyword evidence="2" id="KW-0547">Nucleotide-binding</keyword>
<evidence type="ECO:0000259" key="4">
    <source>
        <dbReference type="PROSITE" id="PS50893"/>
    </source>
</evidence>
<evidence type="ECO:0000256" key="2">
    <source>
        <dbReference type="ARBA" id="ARBA00022741"/>
    </source>
</evidence>
<dbReference type="RefSeq" id="WP_131761395.1">
    <property type="nucleotide sequence ID" value="NZ_CAACUY010000164.1"/>
</dbReference>
<dbReference type="PROSITE" id="PS50893">
    <property type="entry name" value="ABC_TRANSPORTER_2"/>
    <property type="match status" value="1"/>
</dbReference>
<proteinExistence type="predicted"/>
<dbReference type="SMART" id="SM00382">
    <property type="entry name" value="AAA"/>
    <property type="match status" value="1"/>
</dbReference>
<dbReference type="Pfam" id="PF08402">
    <property type="entry name" value="TOBE_2"/>
    <property type="match status" value="1"/>
</dbReference>
<dbReference type="Gene3D" id="3.40.50.300">
    <property type="entry name" value="P-loop containing nucleotide triphosphate hydrolases"/>
    <property type="match status" value="1"/>
</dbReference>
<dbReference type="Gene3D" id="2.40.50.100">
    <property type="match status" value="1"/>
</dbReference>
<dbReference type="EMBL" id="JBHTGP010000018">
    <property type="protein sequence ID" value="MFD0689704.1"/>
    <property type="molecule type" value="Genomic_DNA"/>
</dbReference>
<name>A0ABW2XW70_9ACTN</name>
<keyword evidence="6" id="KW-1185">Reference proteome</keyword>
<dbReference type="PROSITE" id="PS00211">
    <property type="entry name" value="ABC_TRANSPORTER_1"/>
    <property type="match status" value="1"/>
</dbReference>
<sequence>MPAITLSGVVKTYPGGAHPAVRDLDLTVPDGSFTCLLGPSGCGKTTTLRMIAGLEQPTLGEIAVGDRVLDSVRRGVHVPPEKRDMGLVFQNYALWPHLTVRGNTEFGLRMRKVPAARRKTRAKEALEKVRVAECADRYPSQLSGGQQQRVALARMLAVDPDVLLLDEPLSNLDARLRLEMRTELKRIHEETGATVVFVTHDQMEAMTMATHIAVMSEGELQQVAPPMEMYERPANRFVAEFVGSPPMNIVPVGADPDGLAGSLRRYTEKHAGPGTPGCVGVRPEALKLARSRDEVPDGAWSDDAVVETVLPTGSSWTVQLRVLDTEMFAVTHEDPEAGPGDRLVCWASPRRLHLFAEDGSRMDAWDDAVAPAPKAAPAKAVS</sequence>
<dbReference type="SUPFAM" id="SSF50331">
    <property type="entry name" value="MOP-like"/>
    <property type="match status" value="1"/>
</dbReference>
<dbReference type="SUPFAM" id="SSF52540">
    <property type="entry name" value="P-loop containing nucleoside triphosphate hydrolases"/>
    <property type="match status" value="1"/>
</dbReference>
<dbReference type="InterPro" id="IPR003439">
    <property type="entry name" value="ABC_transporter-like_ATP-bd"/>
</dbReference>
<dbReference type="InterPro" id="IPR012340">
    <property type="entry name" value="NA-bd_OB-fold"/>
</dbReference>
<keyword evidence="1" id="KW-0813">Transport</keyword>
<feature type="domain" description="ABC transporter" evidence="4">
    <location>
        <begin position="4"/>
        <end position="242"/>
    </location>
</feature>
<evidence type="ECO:0000256" key="1">
    <source>
        <dbReference type="ARBA" id="ARBA00022448"/>
    </source>
</evidence>
<dbReference type="InterPro" id="IPR003593">
    <property type="entry name" value="AAA+_ATPase"/>
</dbReference>
<organism evidence="5 6">
    <name type="scientific">Actinomadura fibrosa</name>
    <dbReference type="NCBI Taxonomy" id="111802"/>
    <lineage>
        <taxon>Bacteria</taxon>
        <taxon>Bacillati</taxon>
        <taxon>Actinomycetota</taxon>
        <taxon>Actinomycetes</taxon>
        <taxon>Streptosporangiales</taxon>
        <taxon>Thermomonosporaceae</taxon>
        <taxon>Actinomadura</taxon>
    </lineage>
</organism>
<dbReference type="InterPro" id="IPR013611">
    <property type="entry name" value="Transp-assoc_OB_typ2"/>
</dbReference>
<reference evidence="6" key="1">
    <citation type="journal article" date="2019" name="Int. J. Syst. Evol. Microbiol.">
        <title>The Global Catalogue of Microorganisms (GCM) 10K type strain sequencing project: providing services to taxonomists for standard genome sequencing and annotation.</title>
        <authorList>
            <consortium name="The Broad Institute Genomics Platform"/>
            <consortium name="The Broad Institute Genome Sequencing Center for Infectious Disease"/>
            <person name="Wu L."/>
            <person name="Ma J."/>
        </authorList>
    </citation>
    <scope>NUCLEOTIDE SEQUENCE [LARGE SCALE GENOMIC DNA]</scope>
    <source>
        <strain evidence="6">JCM 9371</strain>
    </source>
</reference>
<dbReference type="GO" id="GO:0005524">
    <property type="term" value="F:ATP binding"/>
    <property type="evidence" value="ECO:0007669"/>
    <property type="project" value="UniProtKB-KW"/>
</dbReference>
<dbReference type="PANTHER" id="PTHR43875:SF1">
    <property type="entry name" value="OSMOPROTECTIVE COMPOUNDS UPTAKE ATP-BINDING PROTEIN GGTA"/>
    <property type="match status" value="1"/>
</dbReference>
<dbReference type="Gene3D" id="2.40.50.140">
    <property type="entry name" value="Nucleic acid-binding proteins"/>
    <property type="match status" value="1"/>
</dbReference>
<dbReference type="Proteomes" id="UP001597063">
    <property type="component" value="Unassembled WGS sequence"/>
</dbReference>
<dbReference type="InterPro" id="IPR027417">
    <property type="entry name" value="P-loop_NTPase"/>
</dbReference>
<evidence type="ECO:0000256" key="3">
    <source>
        <dbReference type="ARBA" id="ARBA00022840"/>
    </source>
</evidence>
<gene>
    <name evidence="5" type="ORF">ACFQZM_34815</name>
</gene>
<evidence type="ECO:0000313" key="5">
    <source>
        <dbReference type="EMBL" id="MFD0689704.1"/>
    </source>
</evidence>
<evidence type="ECO:0000313" key="6">
    <source>
        <dbReference type="Proteomes" id="UP001597063"/>
    </source>
</evidence>
<dbReference type="InterPro" id="IPR008995">
    <property type="entry name" value="Mo/tungstate-bd_C_term_dom"/>
</dbReference>
<dbReference type="Pfam" id="PF00005">
    <property type="entry name" value="ABC_tran"/>
    <property type="match status" value="1"/>
</dbReference>
<dbReference type="InterPro" id="IPR047641">
    <property type="entry name" value="ABC_transpr_MalK/UgpC-like"/>
</dbReference>
<protein>
    <submittedName>
        <fullName evidence="5">ABC transporter ATP-binding protein</fullName>
    </submittedName>
</protein>